<evidence type="ECO:0000313" key="2">
    <source>
        <dbReference type="EMBL" id="JAC75057.1"/>
    </source>
</evidence>
<dbReference type="AlphaFoldDB" id="A0A061RQ94"/>
<reference evidence="2" key="1">
    <citation type="submission" date="2014-05" db="EMBL/GenBank/DDBJ databases">
        <title>The transcriptome of the halophilic microalga Tetraselmis sp. GSL018 isolated from the Great Salt Lake, Utah.</title>
        <authorList>
            <person name="Jinkerson R.E."/>
            <person name="D'Adamo S."/>
            <person name="Posewitz M.C."/>
        </authorList>
    </citation>
    <scope>NUCLEOTIDE SEQUENCE</scope>
    <source>
        <strain evidence="2">GSL018</strain>
    </source>
</reference>
<proteinExistence type="predicted"/>
<feature type="non-terminal residue" evidence="2">
    <location>
        <position position="96"/>
    </location>
</feature>
<name>A0A061RQ94_9CHLO</name>
<dbReference type="EMBL" id="GBEZ01010643">
    <property type="protein sequence ID" value="JAC75057.1"/>
    <property type="molecule type" value="Transcribed_RNA"/>
</dbReference>
<feature type="non-terminal residue" evidence="2">
    <location>
        <position position="1"/>
    </location>
</feature>
<gene>
    <name evidence="2" type="ORF">TSPGSL018_24205</name>
</gene>
<organism evidence="2">
    <name type="scientific">Tetraselmis sp. GSL018</name>
    <dbReference type="NCBI Taxonomy" id="582737"/>
    <lineage>
        <taxon>Eukaryota</taxon>
        <taxon>Viridiplantae</taxon>
        <taxon>Chlorophyta</taxon>
        <taxon>core chlorophytes</taxon>
        <taxon>Chlorodendrophyceae</taxon>
        <taxon>Chlorodendrales</taxon>
        <taxon>Chlorodendraceae</taxon>
        <taxon>Tetraselmis</taxon>
    </lineage>
</organism>
<protein>
    <submittedName>
        <fullName evidence="2">Uncharacterized protein</fullName>
    </submittedName>
</protein>
<evidence type="ECO:0000256" key="1">
    <source>
        <dbReference type="SAM" id="MobiDB-lite"/>
    </source>
</evidence>
<feature type="region of interest" description="Disordered" evidence="1">
    <location>
        <begin position="20"/>
        <end position="96"/>
    </location>
</feature>
<accession>A0A061RQ94</accession>
<sequence>PVRGTRPGADGLLLLFSGIDEGGRAGKTRKQQASRPPPILPHLQMHKDRHRETEPGVPRPRQSSRSGLGRTSEKASGWHASEQLTLPPPQTILDSL</sequence>